<dbReference type="Proteomes" id="UP000004699">
    <property type="component" value="Unassembled WGS sequence"/>
</dbReference>
<dbReference type="Gene3D" id="3.40.50.1820">
    <property type="entry name" value="alpha/beta hydrolase"/>
    <property type="match status" value="1"/>
</dbReference>
<dbReference type="PANTHER" id="PTHR48081">
    <property type="entry name" value="AB HYDROLASE SUPERFAMILY PROTEIN C4A8.06C"/>
    <property type="match status" value="1"/>
</dbReference>
<protein>
    <submittedName>
        <fullName evidence="3">Alpha/beta hydrolase fold-3 domain protein</fullName>
    </submittedName>
</protein>
<dbReference type="eggNOG" id="COG0657">
    <property type="taxonomic scope" value="Bacteria"/>
</dbReference>
<dbReference type="SUPFAM" id="SSF53474">
    <property type="entry name" value="alpha/beta-Hydrolases"/>
    <property type="match status" value="1"/>
</dbReference>
<name>B8KWT2_9GAMM</name>
<dbReference type="STRING" id="565045.NOR51B_291"/>
<dbReference type="EMBL" id="DS999411">
    <property type="protein sequence ID" value="EED34354.1"/>
    <property type="molecule type" value="Genomic_DNA"/>
</dbReference>
<dbReference type="InterPro" id="IPR013094">
    <property type="entry name" value="AB_hydrolase_3"/>
</dbReference>
<evidence type="ECO:0000259" key="2">
    <source>
        <dbReference type="Pfam" id="PF07859"/>
    </source>
</evidence>
<accession>B8KWT2</accession>
<keyword evidence="4" id="KW-1185">Reference proteome</keyword>
<organism evidence="3 4">
    <name type="scientific">Luminiphilus syltensis NOR5-1B</name>
    <dbReference type="NCBI Taxonomy" id="565045"/>
    <lineage>
        <taxon>Bacteria</taxon>
        <taxon>Pseudomonadati</taxon>
        <taxon>Pseudomonadota</taxon>
        <taxon>Gammaproteobacteria</taxon>
        <taxon>Cellvibrionales</taxon>
        <taxon>Halieaceae</taxon>
        <taxon>Luminiphilus</taxon>
    </lineage>
</organism>
<dbReference type="RefSeq" id="WP_009019102.1">
    <property type="nucleotide sequence ID" value="NZ_DS999411.1"/>
</dbReference>
<dbReference type="OrthoDB" id="9806180at2"/>
<proteinExistence type="predicted"/>
<dbReference type="Pfam" id="PF07859">
    <property type="entry name" value="Abhydrolase_3"/>
    <property type="match status" value="1"/>
</dbReference>
<gene>
    <name evidence="3" type="ORF">NOR51B_291</name>
</gene>
<dbReference type="HOGENOM" id="CLU_012494_6_1_6"/>
<evidence type="ECO:0000256" key="1">
    <source>
        <dbReference type="ARBA" id="ARBA00022801"/>
    </source>
</evidence>
<dbReference type="InterPro" id="IPR029058">
    <property type="entry name" value="AB_hydrolase_fold"/>
</dbReference>
<keyword evidence="1 3" id="KW-0378">Hydrolase</keyword>
<evidence type="ECO:0000313" key="4">
    <source>
        <dbReference type="Proteomes" id="UP000004699"/>
    </source>
</evidence>
<dbReference type="AlphaFoldDB" id="B8KWT2"/>
<dbReference type="GO" id="GO:0016787">
    <property type="term" value="F:hydrolase activity"/>
    <property type="evidence" value="ECO:0007669"/>
    <property type="project" value="UniProtKB-KW"/>
</dbReference>
<reference evidence="4" key="1">
    <citation type="journal article" date="2013" name="BMC Microbiol.">
        <title>Taxonomy and evolution of bacteriochlorophyll a-containing members of the OM60/NOR5 clade of marine gammaproteobacteria: description of Luminiphilus syltensis gen. nov., sp. nov., reclassification of Haliea rubra as Pseudohaliea rubra gen. nov., comb. nov., and emendation of Chromatocurvus halotolerans.</title>
        <authorList>
            <person name="Spring S."/>
            <person name="Riedel T."/>
            <person name="Sproer C."/>
            <person name="Yan S."/>
            <person name="Harder J."/>
            <person name="Fuchs B.M."/>
        </authorList>
    </citation>
    <scope>NUCLEOTIDE SEQUENCE [LARGE SCALE GENOMIC DNA]</scope>
    <source>
        <strain evidence="4">NOR51-B</strain>
    </source>
</reference>
<dbReference type="InterPro" id="IPR050300">
    <property type="entry name" value="GDXG_lipolytic_enzyme"/>
</dbReference>
<feature type="domain" description="Alpha/beta hydrolase fold-3" evidence="2">
    <location>
        <begin position="90"/>
        <end position="293"/>
    </location>
</feature>
<evidence type="ECO:0000313" key="3">
    <source>
        <dbReference type="EMBL" id="EED34354.1"/>
    </source>
</evidence>
<sequence>MQLPKNLDPELAVALEPVLAHPEALNVAGDLAGVRAMRGAMTDEVLASFAMPDGLTQRNINITPSSGEKLKLVMVEPMALHGESAPLIYLMHGGGLVLGTADQDIPLLAEFAQALQCRAVSVDYRLAPETTFPGPIDDCFEGLVYLLNNAGDHGIDISRVAVAGISAGGTLAAALAMRMRDETTYALAAQCLIYPMLDQRTAAEPGEGDDFLIWPGESNRFGWQSYLGDDNAHATNPIAVPSRAESLGDLPSAYIMVGGLDLFLDENIDYARRLTAADVPCELHIYPGCVHGFDALAPDANVSRRSRREVLEFLARSLGC</sequence>